<keyword evidence="3" id="KW-1185">Reference proteome</keyword>
<dbReference type="OrthoDB" id="8906575at2759"/>
<dbReference type="Gene3D" id="3.60.10.10">
    <property type="entry name" value="Endonuclease/exonuclease/phosphatase"/>
    <property type="match status" value="1"/>
</dbReference>
<feature type="region of interest" description="Disordered" evidence="1">
    <location>
        <begin position="362"/>
        <end position="400"/>
    </location>
</feature>
<dbReference type="EMBL" id="CACRXK020000522">
    <property type="protein sequence ID" value="CAB3982614.1"/>
    <property type="molecule type" value="Genomic_DNA"/>
</dbReference>
<dbReference type="InterPro" id="IPR036691">
    <property type="entry name" value="Endo/exonu/phosph_ase_sf"/>
</dbReference>
<reference evidence="2" key="1">
    <citation type="submission" date="2020-04" db="EMBL/GenBank/DDBJ databases">
        <authorList>
            <person name="Alioto T."/>
            <person name="Alioto T."/>
            <person name="Gomez Garrido J."/>
        </authorList>
    </citation>
    <scope>NUCLEOTIDE SEQUENCE</scope>
    <source>
        <strain evidence="2">A484AB</strain>
    </source>
</reference>
<organism evidence="2 3">
    <name type="scientific">Paramuricea clavata</name>
    <name type="common">Red gorgonian</name>
    <name type="synonym">Violescent sea-whip</name>
    <dbReference type="NCBI Taxonomy" id="317549"/>
    <lineage>
        <taxon>Eukaryota</taxon>
        <taxon>Metazoa</taxon>
        <taxon>Cnidaria</taxon>
        <taxon>Anthozoa</taxon>
        <taxon>Octocorallia</taxon>
        <taxon>Malacalcyonacea</taxon>
        <taxon>Plexauridae</taxon>
        <taxon>Paramuricea</taxon>
    </lineage>
</organism>
<gene>
    <name evidence="2" type="ORF">PACLA_8A060556</name>
</gene>
<dbReference type="AlphaFoldDB" id="A0A7D9DE67"/>
<comment type="caution">
    <text evidence="2">The sequence shown here is derived from an EMBL/GenBank/DDBJ whole genome shotgun (WGS) entry which is preliminary data.</text>
</comment>
<dbReference type="InterPro" id="IPR005135">
    <property type="entry name" value="Endo/exonuclease/phosphatase"/>
</dbReference>
<protein>
    <submittedName>
        <fullName evidence="2">Uncharacterized protein</fullName>
    </submittedName>
</protein>
<dbReference type="SUPFAM" id="SSF56219">
    <property type="entry name" value="DNase I-like"/>
    <property type="match status" value="1"/>
</dbReference>
<dbReference type="Proteomes" id="UP001152795">
    <property type="component" value="Unassembled WGS sequence"/>
</dbReference>
<evidence type="ECO:0000313" key="2">
    <source>
        <dbReference type="EMBL" id="CAB3982614.1"/>
    </source>
</evidence>
<dbReference type="GO" id="GO:0003824">
    <property type="term" value="F:catalytic activity"/>
    <property type="evidence" value="ECO:0007669"/>
    <property type="project" value="InterPro"/>
</dbReference>
<dbReference type="Pfam" id="PF14529">
    <property type="entry name" value="Exo_endo_phos_2"/>
    <property type="match status" value="1"/>
</dbReference>
<accession>A0A7D9DE67</accession>
<name>A0A7D9DE67_PARCT</name>
<proteinExistence type="predicted"/>
<evidence type="ECO:0000313" key="3">
    <source>
        <dbReference type="Proteomes" id="UP001152795"/>
    </source>
</evidence>
<evidence type="ECO:0000256" key="1">
    <source>
        <dbReference type="SAM" id="MobiDB-lite"/>
    </source>
</evidence>
<feature type="compositionally biased region" description="Polar residues" evidence="1">
    <location>
        <begin position="378"/>
        <end position="392"/>
    </location>
</feature>
<sequence length="400" mass="46248">MNKDFLNNISKIDFIFLTETWSNADIDLPGFKAFVSNTTIPRTDKACRISGGITLLYKAEYEKHISIAKKSENLLWCKISKDLLSTNTDLFICGVYIPPEKSVYFDNEIFEELENDIISFSSKGKTMILGDFNARTCKLEDFVSKDGNNFIIDASENCMLPKNRENFDNNINNHGKQLINICKNTDMRIINGRTKGDSLGRPTFHGRNGASVIDYIICDQDTFQRVNNFIVKPPTYLSDNSQIVAWFDIQTIPKTEEHDQSKPPLHKLPLQFDWSENSKTNFRKALNSPETQNKMIEFLSTNFTNDINGVNECVTEFQNILTNASKKSLKIKKKKTRRKITNIANKKWFDKECRIKRHELRKLANQKHKDPKSWSKKCISNSSQNIQRYSTNQEKRIPQK</sequence>